<comment type="caution">
    <text evidence="3">The sequence shown here is derived from an EMBL/GenBank/DDBJ whole genome shotgun (WGS) entry which is preliminary data.</text>
</comment>
<keyword evidence="4" id="KW-1185">Reference proteome</keyword>
<feature type="compositionally biased region" description="Basic and acidic residues" evidence="1">
    <location>
        <begin position="337"/>
        <end position="347"/>
    </location>
</feature>
<proteinExistence type="predicted"/>
<dbReference type="GO" id="GO:0005819">
    <property type="term" value="C:spindle"/>
    <property type="evidence" value="ECO:0007669"/>
    <property type="project" value="InterPro"/>
</dbReference>
<protein>
    <recommendedName>
        <fullName evidence="2">TPX2 central domain-containing protein</fullName>
    </recommendedName>
</protein>
<dbReference type="InterPro" id="IPR009675">
    <property type="entry name" value="TPX2_fam"/>
</dbReference>
<feature type="region of interest" description="Disordered" evidence="1">
    <location>
        <begin position="329"/>
        <end position="350"/>
    </location>
</feature>
<dbReference type="Proteomes" id="UP000315295">
    <property type="component" value="Unassembled WGS sequence"/>
</dbReference>
<dbReference type="PANTHER" id="PTHR14326:SF15">
    <property type="entry name" value="OS06G0130200 PROTEIN"/>
    <property type="match status" value="1"/>
</dbReference>
<sequence length="510" mass="57381">MELEEDMEVEQVLMAQEVDIDYEYDAARYFDFGRQETPAEARRAELWFESAKSYPPSPVVTRLILGLETLLENVNTLPKSNAETANDSNCDIGVGTKACAMDENSRAEGMNRGIFGNLQKVLNQPNGAGTGVTFNSYLNGDKLKGKSNASVKPSFPRSSTLMKPTASQLAKQNLKSQNGGSRFQMLHVQNNEKSLCSSSGVESQAPKRQKLDGGHLRKVTDVKEQTNFIHKVPKKDETFDKTTPHAKLRLTISREPDFETAHRAHRIRPNNGSMLEQVTSTLRKFKARPLNRKIFEAPSLPLPTRSTPKLPDFQEFHLKTMERAMQNASAVSSSSHHLNDHDKDLEKPSISTVVENRKGESRRPSTVECPKQDRNTGMQTFKARPLNKRIFSSKGDIGVFWNKSAKLTPCLLHIKEFNFQTDRGVQQFPPTEHFSKLSLTTELQQNNGSPVKLSQPTSLSAKDSKENRSTFLQQEREIKEKPSLFGGKQAQDRCMTDADKKLRMRRLGVC</sequence>
<dbReference type="STRING" id="106549.A0A540NHM9"/>
<dbReference type="InterPro" id="IPR027330">
    <property type="entry name" value="TPX2_central_dom"/>
</dbReference>
<dbReference type="GO" id="GO:0005880">
    <property type="term" value="C:nuclear microtubule"/>
    <property type="evidence" value="ECO:0007669"/>
    <property type="project" value="TreeGrafter"/>
</dbReference>
<evidence type="ECO:0000313" key="3">
    <source>
        <dbReference type="EMBL" id="TQE10103.1"/>
    </source>
</evidence>
<evidence type="ECO:0000259" key="2">
    <source>
        <dbReference type="Pfam" id="PF12214"/>
    </source>
</evidence>
<dbReference type="GO" id="GO:0030295">
    <property type="term" value="F:protein kinase activator activity"/>
    <property type="evidence" value="ECO:0007669"/>
    <property type="project" value="TreeGrafter"/>
</dbReference>
<feature type="region of interest" description="Disordered" evidence="1">
    <location>
        <begin position="145"/>
        <end position="165"/>
    </location>
</feature>
<reference evidence="3 4" key="1">
    <citation type="journal article" date="2019" name="G3 (Bethesda)">
        <title>Sequencing of a Wild Apple (Malus baccata) Genome Unravels the Differences Between Cultivated and Wild Apple Species Regarding Disease Resistance and Cold Tolerance.</title>
        <authorList>
            <person name="Chen X."/>
        </authorList>
    </citation>
    <scope>NUCLEOTIDE SEQUENCE [LARGE SCALE GENOMIC DNA]</scope>
    <source>
        <strain evidence="4">cv. Shandingzi</strain>
        <tissue evidence="3">Leaves</tissue>
    </source>
</reference>
<dbReference type="Pfam" id="PF12214">
    <property type="entry name" value="TPX2_importin"/>
    <property type="match status" value="1"/>
</dbReference>
<dbReference type="GO" id="GO:0008017">
    <property type="term" value="F:microtubule binding"/>
    <property type="evidence" value="ECO:0007669"/>
    <property type="project" value="TreeGrafter"/>
</dbReference>
<feature type="compositionally biased region" description="Polar residues" evidence="1">
    <location>
        <begin position="147"/>
        <end position="165"/>
    </location>
</feature>
<dbReference type="PANTHER" id="PTHR14326">
    <property type="entry name" value="TARGETING PROTEIN FOR XKLP2"/>
    <property type="match status" value="1"/>
</dbReference>
<accession>A0A540NHM9</accession>
<gene>
    <name evidence="3" type="ORF">C1H46_004273</name>
</gene>
<evidence type="ECO:0000313" key="4">
    <source>
        <dbReference type="Proteomes" id="UP000315295"/>
    </source>
</evidence>
<feature type="compositionally biased region" description="Basic and acidic residues" evidence="1">
    <location>
        <begin position="462"/>
        <end position="480"/>
    </location>
</feature>
<dbReference type="GO" id="GO:0090307">
    <property type="term" value="P:mitotic spindle assembly"/>
    <property type="evidence" value="ECO:0007669"/>
    <property type="project" value="TreeGrafter"/>
</dbReference>
<dbReference type="GO" id="GO:0060236">
    <property type="term" value="P:regulation of mitotic spindle organization"/>
    <property type="evidence" value="ECO:0007669"/>
    <property type="project" value="InterPro"/>
</dbReference>
<feature type="domain" description="TPX2 central" evidence="2">
    <location>
        <begin position="248"/>
        <end position="408"/>
    </location>
</feature>
<dbReference type="AlphaFoldDB" id="A0A540NHM9"/>
<name>A0A540NHM9_MALBA</name>
<feature type="compositionally biased region" description="Polar residues" evidence="1">
    <location>
        <begin position="445"/>
        <end position="461"/>
    </location>
</feature>
<dbReference type="EMBL" id="VIEB01000048">
    <property type="protein sequence ID" value="TQE10103.1"/>
    <property type="molecule type" value="Genomic_DNA"/>
</dbReference>
<organism evidence="3 4">
    <name type="scientific">Malus baccata</name>
    <name type="common">Siberian crab apple</name>
    <name type="synonym">Pyrus baccata</name>
    <dbReference type="NCBI Taxonomy" id="106549"/>
    <lineage>
        <taxon>Eukaryota</taxon>
        <taxon>Viridiplantae</taxon>
        <taxon>Streptophyta</taxon>
        <taxon>Embryophyta</taxon>
        <taxon>Tracheophyta</taxon>
        <taxon>Spermatophyta</taxon>
        <taxon>Magnoliopsida</taxon>
        <taxon>eudicotyledons</taxon>
        <taxon>Gunneridae</taxon>
        <taxon>Pentapetalae</taxon>
        <taxon>rosids</taxon>
        <taxon>fabids</taxon>
        <taxon>Rosales</taxon>
        <taxon>Rosaceae</taxon>
        <taxon>Amygdaloideae</taxon>
        <taxon>Maleae</taxon>
        <taxon>Malus</taxon>
    </lineage>
</organism>
<feature type="region of interest" description="Disordered" evidence="1">
    <location>
        <begin position="445"/>
        <end position="480"/>
    </location>
</feature>
<evidence type="ECO:0000256" key="1">
    <source>
        <dbReference type="SAM" id="MobiDB-lite"/>
    </source>
</evidence>